<name>A0ABW8U6T7_9GAMM</name>
<evidence type="ECO:0000313" key="2">
    <source>
        <dbReference type="Proteomes" id="UP001624684"/>
    </source>
</evidence>
<comment type="caution">
    <text evidence="1">The sequence shown here is derived from an EMBL/GenBank/DDBJ whole genome shotgun (WGS) entry which is preliminary data.</text>
</comment>
<dbReference type="EMBL" id="JBJJXE010000001">
    <property type="protein sequence ID" value="MFL1731759.1"/>
    <property type="molecule type" value="Genomic_DNA"/>
</dbReference>
<evidence type="ECO:0000313" key="1">
    <source>
        <dbReference type="EMBL" id="MFL1731759.1"/>
    </source>
</evidence>
<accession>A0ABW8U6T7</accession>
<keyword evidence="2" id="KW-1185">Reference proteome</keyword>
<reference evidence="1 2" key="1">
    <citation type="submission" date="2024-11" db="EMBL/GenBank/DDBJ databases">
        <title>First Report of Moraxella oculi in Brazil in an Infectious Bovine Keratoconjunctivitis Outbreak.</title>
        <authorList>
            <person name="Carvalho C.V."/>
            <person name="Domingues R."/>
            <person name="Coutinho C."/>
            <person name="Honorio N.T.B.S."/>
            <person name="Faza D.R.L.R."/>
            <person name="Carvalho W.A."/>
            <person name="Machado A.B.F."/>
            <person name="Martins M.F."/>
            <person name="Gaspar E.B."/>
        </authorList>
    </citation>
    <scope>NUCLEOTIDE SEQUENCE [LARGE SCALE GENOMIC DNA]</scope>
    <source>
        <strain evidence="1 2">2117LE</strain>
    </source>
</reference>
<protein>
    <submittedName>
        <fullName evidence="1">Uncharacterized protein</fullName>
    </submittedName>
</protein>
<dbReference type="Proteomes" id="UP001624684">
    <property type="component" value="Unassembled WGS sequence"/>
</dbReference>
<dbReference type="RefSeq" id="WP_407068545.1">
    <property type="nucleotide sequence ID" value="NZ_JBJJXE010000001.1"/>
</dbReference>
<organism evidence="1 2">
    <name type="scientific">Moraxella oculi</name>
    <dbReference type="NCBI Taxonomy" id="2940516"/>
    <lineage>
        <taxon>Bacteria</taxon>
        <taxon>Pseudomonadati</taxon>
        <taxon>Pseudomonadota</taxon>
        <taxon>Gammaproteobacteria</taxon>
        <taxon>Moraxellales</taxon>
        <taxon>Moraxellaceae</taxon>
        <taxon>Moraxella</taxon>
    </lineage>
</organism>
<sequence length="257" mass="29371">MDHHSHTITDKPQGLLEQFAQISGLDNDRLLEDLFFNWQQTLGNLKHSYASATSRIVDEISLPVSQKIINDALDTYVVKNVGLLHDLHLEIEDGWLRLYTTVNIQGIFASVASNFELVHLQLDRHTQRLVLRQISNTDVLELHTKSWWQAPLAKFALRSYHTIFRKDPLPVILSMINIKGVPFTEHKGNVVYLELGRWLGSVDLIMNVIKKVQINHGILEKEQLILKAEPNFSEILSFGDPNAPIITDKDNPKESQE</sequence>
<proteinExistence type="predicted"/>
<gene>
    <name evidence="1" type="ORF">ACJHVH_01910</name>
</gene>